<keyword evidence="2" id="KW-1185">Reference proteome</keyword>
<evidence type="ECO:0000313" key="2">
    <source>
        <dbReference type="Proteomes" id="UP001302316"/>
    </source>
</evidence>
<evidence type="ECO:0008006" key="3">
    <source>
        <dbReference type="Google" id="ProtNLM"/>
    </source>
</evidence>
<dbReference type="AlphaFoldDB" id="A0AAP6JGY4"/>
<proteinExistence type="predicted"/>
<accession>A0AAP6JGY4</accession>
<gene>
    <name evidence="1" type="ORF">VCB98_13655</name>
</gene>
<organism evidence="1 2">
    <name type="scientific">Natronospira elongata</name>
    <dbReference type="NCBI Taxonomy" id="3110268"/>
    <lineage>
        <taxon>Bacteria</taxon>
        <taxon>Pseudomonadati</taxon>
        <taxon>Pseudomonadota</taxon>
        <taxon>Gammaproteobacteria</taxon>
        <taxon>Natronospirales</taxon>
        <taxon>Natronospiraceae</taxon>
        <taxon>Natronospira</taxon>
    </lineage>
</organism>
<protein>
    <recommendedName>
        <fullName evidence="3">Lipoprotein</fullName>
    </recommendedName>
</protein>
<evidence type="ECO:0000313" key="1">
    <source>
        <dbReference type="EMBL" id="MEA5446868.1"/>
    </source>
</evidence>
<dbReference type="Proteomes" id="UP001302316">
    <property type="component" value="Unassembled WGS sequence"/>
</dbReference>
<reference evidence="1 2" key="1">
    <citation type="submission" date="2023-12" db="EMBL/GenBank/DDBJ databases">
        <title>Whole-genome sequencing of halo(alkali)philic microorganisms from hypersaline lakes.</title>
        <authorList>
            <person name="Sorokin D.Y."/>
            <person name="Merkel A.Y."/>
            <person name="Messina E."/>
            <person name="Yakimov M."/>
        </authorList>
    </citation>
    <scope>NUCLEOTIDE SEQUENCE [LARGE SCALE GENOMIC DNA]</scope>
    <source>
        <strain evidence="1 2">AB-CW1</strain>
    </source>
</reference>
<comment type="caution">
    <text evidence="1">The sequence shown here is derived from an EMBL/GenBank/DDBJ whole genome shotgun (WGS) entry which is preliminary data.</text>
</comment>
<dbReference type="RefSeq" id="WP_346053460.1">
    <property type="nucleotide sequence ID" value="NZ_JAYGII010000071.1"/>
</dbReference>
<dbReference type="EMBL" id="JAYGII010000071">
    <property type="protein sequence ID" value="MEA5446868.1"/>
    <property type="molecule type" value="Genomic_DNA"/>
</dbReference>
<dbReference type="PROSITE" id="PS51257">
    <property type="entry name" value="PROKAR_LIPOPROTEIN"/>
    <property type="match status" value="1"/>
</dbReference>
<name>A0AAP6JGY4_9GAMM</name>
<sequence>MMTAEKRKLLFGLIVVFLILVFLYGCQRSIEVDVVWDEGVPVFFIDEERLGSGGIALRSVYVYQGTFRDRESLMWRLVFKTVDPFPEVSSPVRYGVAPDGFDVAVGPKPIKKCESYVVMASVARGLGYAEFESPCPD</sequence>